<keyword evidence="4" id="KW-1185">Reference proteome</keyword>
<dbReference type="RefSeq" id="XP_018063968.1">
    <property type="nucleotide sequence ID" value="XM_018211159.1"/>
</dbReference>
<accession>A0A132BBG5</accession>
<reference evidence="3 4" key="1">
    <citation type="submission" date="2015-10" db="EMBL/GenBank/DDBJ databases">
        <title>Full genome of DAOMC 229536 Phialocephala scopiformis, a fungal endophyte of spruce producing the potent anti-insectan compound rugulosin.</title>
        <authorList>
            <consortium name="DOE Joint Genome Institute"/>
            <person name="Walker A.K."/>
            <person name="Frasz S.L."/>
            <person name="Seifert K.A."/>
            <person name="Miller J.D."/>
            <person name="Mondo S.J."/>
            <person name="Labutti K."/>
            <person name="Lipzen A."/>
            <person name="Dockter R."/>
            <person name="Kennedy M."/>
            <person name="Grigoriev I.V."/>
            <person name="Spatafora J.W."/>
        </authorList>
    </citation>
    <scope>NUCLEOTIDE SEQUENCE [LARGE SCALE GENOMIC DNA]</scope>
    <source>
        <strain evidence="3 4">CBS 120377</strain>
    </source>
</reference>
<dbReference type="EMBL" id="KQ947431">
    <property type="protein sequence ID" value="KUJ09613.1"/>
    <property type="molecule type" value="Genomic_DNA"/>
</dbReference>
<feature type="region of interest" description="Disordered" evidence="1">
    <location>
        <begin position="1"/>
        <end position="67"/>
    </location>
</feature>
<protein>
    <submittedName>
        <fullName evidence="3">Uncharacterized protein</fullName>
    </submittedName>
</protein>
<evidence type="ECO:0000313" key="4">
    <source>
        <dbReference type="Proteomes" id="UP000070700"/>
    </source>
</evidence>
<name>A0A132BBG5_MOLSC</name>
<dbReference type="InParanoid" id="A0A132BBG5"/>
<keyword evidence="2" id="KW-1133">Transmembrane helix</keyword>
<sequence>MANHHRRESSVPHVQLTQPLPPLPLSDIPPRLSIATQISYRDDPEEEEEELLSAHSARSPSQPPRYEPMYDYLRARQQMTLQVPTCTRPTSNPENASEEPYRDEPFVITIIDSVEEDDVSQPPPPSYNELYRQNNIEMENLMRQFETEDTPAEQTEEICKWVVAMLLVALTIACVGTAFNWGRPSCTWTNRSMGKC</sequence>
<dbReference type="OrthoDB" id="3535864at2759"/>
<dbReference type="KEGG" id="psco:LY89DRAFT_627803"/>
<dbReference type="Proteomes" id="UP000070700">
    <property type="component" value="Unassembled WGS sequence"/>
</dbReference>
<keyword evidence="2" id="KW-0472">Membrane</keyword>
<organism evidence="3 4">
    <name type="scientific">Mollisia scopiformis</name>
    <name type="common">Conifer needle endophyte fungus</name>
    <name type="synonym">Phialocephala scopiformis</name>
    <dbReference type="NCBI Taxonomy" id="149040"/>
    <lineage>
        <taxon>Eukaryota</taxon>
        <taxon>Fungi</taxon>
        <taxon>Dikarya</taxon>
        <taxon>Ascomycota</taxon>
        <taxon>Pezizomycotina</taxon>
        <taxon>Leotiomycetes</taxon>
        <taxon>Helotiales</taxon>
        <taxon>Mollisiaceae</taxon>
        <taxon>Mollisia</taxon>
    </lineage>
</organism>
<evidence type="ECO:0000313" key="3">
    <source>
        <dbReference type="EMBL" id="KUJ09613.1"/>
    </source>
</evidence>
<keyword evidence="2" id="KW-0812">Transmembrane</keyword>
<dbReference type="GeneID" id="28820885"/>
<evidence type="ECO:0000256" key="2">
    <source>
        <dbReference type="SAM" id="Phobius"/>
    </source>
</evidence>
<gene>
    <name evidence="3" type="ORF">LY89DRAFT_627803</name>
</gene>
<feature type="transmembrane region" description="Helical" evidence="2">
    <location>
        <begin position="161"/>
        <end position="181"/>
    </location>
</feature>
<dbReference type="AlphaFoldDB" id="A0A132BBG5"/>
<evidence type="ECO:0000256" key="1">
    <source>
        <dbReference type="SAM" id="MobiDB-lite"/>
    </source>
</evidence>
<proteinExistence type="predicted"/>
<feature type="compositionally biased region" description="Low complexity" evidence="1">
    <location>
        <begin position="25"/>
        <end position="34"/>
    </location>
</feature>